<evidence type="ECO:0000313" key="3">
    <source>
        <dbReference type="Proteomes" id="UP001516023"/>
    </source>
</evidence>
<comment type="caution">
    <text evidence="2">The sequence shown here is derived from an EMBL/GenBank/DDBJ whole genome shotgun (WGS) entry which is preliminary data.</text>
</comment>
<name>A0ABD3QGP1_9STRA</name>
<reference evidence="2 3" key="1">
    <citation type="journal article" date="2020" name="G3 (Bethesda)">
        <title>Improved Reference Genome for Cyclotella cryptica CCMP332, a Model for Cell Wall Morphogenesis, Salinity Adaptation, and Lipid Production in Diatoms (Bacillariophyta).</title>
        <authorList>
            <person name="Roberts W.R."/>
            <person name="Downey K.M."/>
            <person name="Ruck E.C."/>
            <person name="Traller J.C."/>
            <person name="Alverson A.J."/>
        </authorList>
    </citation>
    <scope>NUCLEOTIDE SEQUENCE [LARGE SCALE GENOMIC DNA]</scope>
    <source>
        <strain evidence="2 3">CCMP332</strain>
    </source>
</reference>
<evidence type="ECO:0008006" key="4">
    <source>
        <dbReference type="Google" id="ProtNLM"/>
    </source>
</evidence>
<gene>
    <name evidence="2" type="ORF">HJC23_012972</name>
</gene>
<feature type="region of interest" description="Disordered" evidence="1">
    <location>
        <begin position="92"/>
        <end position="115"/>
    </location>
</feature>
<dbReference type="EMBL" id="JABMIG020000040">
    <property type="protein sequence ID" value="KAL3799247.1"/>
    <property type="molecule type" value="Genomic_DNA"/>
</dbReference>
<proteinExistence type="predicted"/>
<evidence type="ECO:0000256" key="1">
    <source>
        <dbReference type="SAM" id="MobiDB-lite"/>
    </source>
</evidence>
<keyword evidence="3" id="KW-1185">Reference proteome</keyword>
<dbReference type="AlphaFoldDB" id="A0ABD3QGP1"/>
<sequence length="208" mass="21818">MATDNDDSYALPNVPSSDDEDDEEVDSEDETLESIVLQAQGTARGSARCVALTAIAPTAFDPPAVIAAVSVAQVDAGTGGTTDALHVALPPGPPDAAAGANTMPPATATQNSQPVNPQAGWAAEELEHVLESISEYLPISGAEWDLVADRHSQFCPELERTGDQLKETFNKLSRMKVPTGEPNIPLAVEKAKALRILIIKKSEGSTGY</sequence>
<feature type="region of interest" description="Disordered" evidence="1">
    <location>
        <begin position="1"/>
        <end position="31"/>
    </location>
</feature>
<evidence type="ECO:0000313" key="2">
    <source>
        <dbReference type="EMBL" id="KAL3799247.1"/>
    </source>
</evidence>
<dbReference type="Proteomes" id="UP001516023">
    <property type="component" value="Unassembled WGS sequence"/>
</dbReference>
<feature type="compositionally biased region" description="Acidic residues" evidence="1">
    <location>
        <begin position="17"/>
        <end position="31"/>
    </location>
</feature>
<organism evidence="2 3">
    <name type="scientific">Cyclotella cryptica</name>
    <dbReference type="NCBI Taxonomy" id="29204"/>
    <lineage>
        <taxon>Eukaryota</taxon>
        <taxon>Sar</taxon>
        <taxon>Stramenopiles</taxon>
        <taxon>Ochrophyta</taxon>
        <taxon>Bacillariophyta</taxon>
        <taxon>Coscinodiscophyceae</taxon>
        <taxon>Thalassiosirophycidae</taxon>
        <taxon>Stephanodiscales</taxon>
        <taxon>Stephanodiscaceae</taxon>
        <taxon>Cyclotella</taxon>
    </lineage>
</organism>
<protein>
    <recommendedName>
        <fullName evidence="4">Myb-like domain-containing protein</fullName>
    </recommendedName>
</protein>
<accession>A0ABD3QGP1</accession>